<reference evidence="1" key="1">
    <citation type="submission" date="2014-12" db="EMBL/GenBank/DDBJ databases">
        <title>Insight into the proteome of Arion vulgaris.</title>
        <authorList>
            <person name="Aradska J."/>
            <person name="Bulat T."/>
            <person name="Smidak R."/>
            <person name="Sarate P."/>
            <person name="Gangsoo J."/>
            <person name="Sialana F."/>
            <person name="Bilban M."/>
            <person name="Lubec G."/>
        </authorList>
    </citation>
    <scope>NUCLEOTIDE SEQUENCE</scope>
    <source>
        <tissue evidence="1">Skin</tissue>
    </source>
</reference>
<accession>A0A0B7BRZ3</accession>
<organism evidence="1">
    <name type="scientific">Arion vulgaris</name>
    <dbReference type="NCBI Taxonomy" id="1028688"/>
    <lineage>
        <taxon>Eukaryota</taxon>
        <taxon>Metazoa</taxon>
        <taxon>Spiralia</taxon>
        <taxon>Lophotrochozoa</taxon>
        <taxon>Mollusca</taxon>
        <taxon>Gastropoda</taxon>
        <taxon>Heterobranchia</taxon>
        <taxon>Euthyneura</taxon>
        <taxon>Panpulmonata</taxon>
        <taxon>Eupulmonata</taxon>
        <taxon>Stylommatophora</taxon>
        <taxon>Helicina</taxon>
        <taxon>Arionoidea</taxon>
        <taxon>Arionidae</taxon>
        <taxon>Arion</taxon>
    </lineage>
</organism>
<proteinExistence type="predicted"/>
<dbReference type="EMBL" id="HACG01048908">
    <property type="protein sequence ID" value="CEK95773.1"/>
    <property type="molecule type" value="Transcribed_RNA"/>
</dbReference>
<gene>
    <name evidence="1" type="primary">ORF208626</name>
</gene>
<protein>
    <submittedName>
        <fullName evidence="1">Uncharacterized protein</fullName>
    </submittedName>
</protein>
<name>A0A0B7BRZ3_9EUPU</name>
<evidence type="ECO:0000313" key="1">
    <source>
        <dbReference type="EMBL" id="CEK95773.1"/>
    </source>
</evidence>
<sequence>MFHYIWEGTPVSWWGDTDKKKIRQAIPGSEFIMGECKKKIFYSERHRYHSFAAIFFFTTYNLSAMNKIEPTGQGLDM</sequence>
<dbReference type="AlphaFoldDB" id="A0A0B7BRZ3"/>